<dbReference type="SUPFAM" id="SSF52266">
    <property type="entry name" value="SGNH hydrolase"/>
    <property type="match status" value="1"/>
</dbReference>
<sequence length="330" mass="36598">MLLMALVLEAVLQCLPVSSGLRLAQSSASMPLSRYLPRQEYVYSHGWALSNARRGVTNGQGFANSAEFKPDPAVLVLGDSFVESLMLDYPDTLQGELDRMLGGAVVSAASSGNGLADTLEMLRHYAPRLHPRNVVVLIDSGNLNNLLLPAPRSHNQFVAGPDGVRTVHVDYVESKLKRWLAHSALVRYTYYNLKLPDWISSLRRAAHAPVADDTGAAARDQMLAYYFAQIKALPGAADRQMVFVVDGERNTLYEPKKGKPSWHGDDRQVFMAQARQHGHVVVDMQPVFEEHWREHAERLDFLPMDGHWNKVAHGLAAQHVMPLLLPAGQP</sequence>
<organism evidence="1 2">
    <name type="scientific">Janthinobacterium agaricidamnosum</name>
    <dbReference type="NCBI Taxonomy" id="55508"/>
    <lineage>
        <taxon>Bacteria</taxon>
        <taxon>Pseudomonadati</taxon>
        <taxon>Pseudomonadota</taxon>
        <taxon>Betaproteobacteria</taxon>
        <taxon>Burkholderiales</taxon>
        <taxon>Oxalobacteraceae</taxon>
        <taxon>Janthinobacterium</taxon>
    </lineage>
</organism>
<dbReference type="Proteomes" id="UP000279594">
    <property type="component" value="Chromosome"/>
</dbReference>
<dbReference type="EMBL" id="CP033019">
    <property type="protein sequence ID" value="AYM75294.1"/>
    <property type="molecule type" value="Genomic_DNA"/>
</dbReference>
<evidence type="ECO:0008006" key="3">
    <source>
        <dbReference type="Google" id="ProtNLM"/>
    </source>
</evidence>
<evidence type="ECO:0000313" key="1">
    <source>
        <dbReference type="EMBL" id="AYM75294.1"/>
    </source>
</evidence>
<evidence type="ECO:0000313" key="2">
    <source>
        <dbReference type="Proteomes" id="UP000279594"/>
    </source>
</evidence>
<keyword evidence="2" id="KW-1185">Reference proteome</keyword>
<proteinExistence type="predicted"/>
<name>A0A3G2E5M8_9BURK</name>
<gene>
    <name evidence="1" type="ORF">D9M09_05350</name>
</gene>
<accession>A0A3G2E5M8</accession>
<reference evidence="1 2" key="1">
    <citation type="submission" date="2018-10" db="EMBL/GenBank/DDBJ databases">
        <title>Effects of UV and annual dynamics of microbial communities in freshwater RAS systems.</title>
        <authorList>
            <person name="Bekkelund A.K."/>
            <person name="Hansen B.R."/>
            <person name="Stokken H."/>
            <person name="Eriksen B.F."/>
            <person name="Kashulin N.A."/>
        </authorList>
    </citation>
    <scope>NUCLEOTIDE SEQUENCE [LARGE SCALE GENOMIC DNA]</scope>
    <source>
        <strain evidence="1 2">BHSEK</strain>
    </source>
</reference>
<protein>
    <recommendedName>
        <fullName evidence="3">SGNH/GDSL hydrolase family protein</fullName>
    </recommendedName>
</protein>
<dbReference type="AlphaFoldDB" id="A0A3G2E5M8"/>